<sequence>MDVTSPEGEQRYAALVRAAATTVVGLDFDGTLSPIVDDPEQAHIHPDARDVLVALSREVRAVAVITGRPARQALDLGGLEEVGTAMAEAGSELHVFGQYGNERWSSTRRRILSPRPPRGLATFERELPRLLREHDASAAYVEDKGLAVAVHTRRLPEPEESFAALLPALTGLAERHDLVVEPGRNVVEVRSPGMHKGVAVRTLAEELQAGGFLFAGDDLGDLQAFEALGELATEGIATLRVCSASQEESALQELADLVVPGPDGVLGLLTRLTEDARERRPRG</sequence>
<dbReference type="Gene3D" id="3.40.50.1000">
    <property type="entry name" value="HAD superfamily/HAD-like"/>
    <property type="match status" value="1"/>
</dbReference>
<dbReference type="EMBL" id="CAEZYQ010000062">
    <property type="protein sequence ID" value="CAB4775319.1"/>
    <property type="molecule type" value="Genomic_DNA"/>
</dbReference>
<reference evidence="2" key="1">
    <citation type="submission" date="2020-05" db="EMBL/GenBank/DDBJ databases">
        <authorList>
            <person name="Chiriac C."/>
            <person name="Salcher M."/>
            <person name="Ghai R."/>
            <person name="Kavagutti S V."/>
        </authorList>
    </citation>
    <scope>NUCLEOTIDE SEQUENCE</scope>
</reference>
<dbReference type="SUPFAM" id="SSF56784">
    <property type="entry name" value="HAD-like"/>
    <property type="match status" value="1"/>
</dbReference>
<organism evidence="2">
    <name type="scientific">freshwater metagenome</name>
    <dbReference type="NCBI Taxonomy" id="449393"/>
    <lineage>
        <taxon>unclassified sequences</taxon>
        <taxon>metagenomes</taxon>
        <taxon>ecological metagenomes</taxon>
    </lineage>
</organism>
<dbReference type="InterPro" id="IPR003337">
    <property type="entry name" value="Trehalose_PPase"/>
</dbReference>
<dbReference type="InterPro" id="IPR044651">
    <property type="entry name" value="OTSB-like"/>
</dbReference>
<keyword evidence="1" id="KW-0378">Hydrolase</keyword>
<protein>
    <submittedName>
        <fullName evidence="2">Unannotated protein</fullName>
    </submittedName>
</protein>
<name>A0A6J6VVE1_9ZZZZ</name>
<dbReference type="InterPro" id="IPR023214">
    <property type="entry name" value="HAD_sf"/>
</dbReference>
<evidence type="ECO:0000313" key="2">
    <source>
        <dbReference type="EMBL" id="CAB4775319.1"/>
    </source>
</evidence>
<dbReference type="Gene3D" id="3.30.70.1020">
    <property type="entry name" value="Trehalose-6-phosphate phosphatase related protein, domain 2"/>
    <property type="match status" value="1"/>
</dbReference>
<proteinExistence type="predicted"/>
<gene>
    <name evidence="2" type="ORF">UFOPK2761_03644</name>
</gene>
<evidence type="ECO:0000256" key="1">
    <source>
        <dbReference type="ARBA" id="ARBA00022801"/>
    </source>
</evidence>
<dbReference type="NCBIfam" id="TIGR00685">
    <property type="entry name" value="T6PP"/>
    <property type="match status" value="1"/>
</dbReference>
<dbReference type="PANTHER" id="PTHR43768:SF3">
    <property type="entry name" value="TREHALOSE 6-PHOSPHATE PHOSPHATASE"/>
    <property type="match status" value="1"/>
</dbReference>
<dbReference type="AlphaFoldDB" id="A0A6J6VVE1"/>
<dbReference type="PANTHER" id="PTHR43768">
    <property type="entry name" value="TREHALOSE 6-PHOSPHATE PHOSPHATASE"/>
    <property type="match status" value="1"/>
</dbReference>
<dbReference type="GO" id="GO:0004805">
    <property type="term" value="F:trehalose-phosphatase activity"/>
    <property type="evidence" value="ECO:0007669"/>
    <property type="project" value="InterPro"/>
</dbReference>
<dbReference type="Pfam" id="PF02358">
    <property type="entry name" value="Trehalose_PPase"/>
    <property type="match status" value="1"/>
</dbReference>
<accession>A0A6J6VVE1</accession>
<dbReference type="GO" id="GO:0005992">
    <property type="term" value="P:trehalose biosynthetic process"/>
    <property type="evidence" value="ECO:0007669"/>
    <property type="project" value="InterPro"/>
</dbReference>
<dbReference type="InterPro" id="IPR036412">
    <property type="entry name" value="HAD-like_sf"/>
</dbReference>